<proteinExistence type="inferred from homology"/>
<gene>
    <name evidence="7" type="primary">fliW_1</name>
    <name evidence="5" type="synonym">fliW</name>
    <name evidence="6" type="ORF">NHP190020_05850</name>
    <name evidence="7" type="ORF">SNTW_09050</name>
</gene>
<evidence type="ECO:0000256" key="2">
    <source>
        <dbReference type="ARBA" id="ARBA00022795"/>
    </source>
</evidence>
<dbReference type="GO" id="GO:0005737">
    <property type="term" value="C:cytoplasm"/>
    <property type="evidence" value="ECO:0007669"/>
    <property type="project" value="UniProtKB-SubCell"/>
</dbReference>
<accession>A0A6J4D0E6</accession>
<dbReference type="GeneID" id="56928257"/>
<keyword evidence="1 5" id="KW-0963">Cytoplasm</keyword>
<comment type="similarity">
    <text evidence="5">Belongs to the FliW family.</text>
</comment>
<dbReference type="Gene3D" id="2.30.290.10">
    <property type="entry name" value="BH3618-like"/>
    <property type="match status" value="1"/>
</dbReference>
<dbReference type="EMBL" id="AP023036">
    <property type="protein sequence ID" value="BCD45546.1"/>
    <property type="molecule type" value="Genomic_DNA"/>
</dbReference>
<dbReference type="RefSeq" id="WP_006564742.1">
    <property type="nucleotide sequence ID" value="NZ_AP019774.1"/>
</dbReference>
<dbReference type="NCBIfam" id="NF009791">
    <property type="entry name" value="PRK13283.1"/>
    <property type="match status" value="1"/>
</dbReference>
<comment type="function">
    <text evidence="5">Acts as an anti-CsrA protein, binds CsrA and prevents it from repressing translation of its target genes, one of which is flagellin. Binds to flagellin and participates in the assembly of the flagellum.</text>
</comment>
<dbReference type="GO" id="GO:0006417">
    <property type="term" value="P:regulation of translation"/>
    <property type="evidence" value="ECO:0007669"/>
    <property type="project" value="UniProtKB-KW"/>
</dbReference>
<dbReference type="PANTHER" id="PTHR39190">
    <property type="entry name" value="FLAGELLAR ASSEMBLY FACTOR FLIW"/>
    <property type="match status" value="1"/>
</dbReference>
<name>A0A6J4D0E6_9HELI</name>
<reference evidence="6 9" key="2">
    <citation type="submission" date="2020-04" db="EMBL/GenBank/DDBJ databases">
        <title>Genomic analysis of gastric non-Helicobacter pylori Helicobacters isolated in Japan.</title>
        <authorList>
            <person name="Suzuki M."/>
            <person name="Rimbara E."/>
        </authorList>
    </citation>
    <scope>NUCLEOTIDE SEQUENCE [LARGE SCALE GENOMIC DNA]</scope>
    <source>
        <strain evidence="6 9">NHP19-0020</strain>
    </source>
</reference>
<evidence type="ECO:0000256" key="1">
    <source>
        <dbReference type="ARBA" id="ARBA00022490"/>
    </source>
</evidence>
<dbReference type="Proteomes" id="UP000509742">
    <property type="component" value="Chromosome"/>
</dbReference>
<keyword evidence="3 5" id="KW-0810">Translation regulation</keyword>
<dbReference type="OrthoDB" id="5372942at2"/>
<evidence type="ECO:0000313" key="7">
    <source>
        <dbReference type="EMBL" id="BCD70260.1"/>
    </source>
</evidence>
<sequence length="135" mass="15459">MLYTLKAPILGFEKIMEVELTKIDDLFSRVSSLDNTISMVLVNPYKLREYSFSIPKYIELLLELNAQSQVEVYCVVVIQKNLEDSMVNFLAPLIFNPENGYGAQIALSIMDYPDFGFRDTLKSFVQTQNQSRLSS</sequence>
<evidence type="ECO:0000256" key="4">
    <source>
        <dbReference type="ARBA" id="ARBA00023186"/>
    </source>
</evidence>
<keyword evidence="7" id="KW-0966">Cell projection</keyword>
<comment type="subcellular location">
    <subcellularLocation>
        <location evidence="5">Cytoplasm</location>
    </subcellularLocation>
</comment>
<keyword evidence="7" id="KW-0282">Flagellum</keyword>
<dbReference type="AlphaFoldDB" id="A0A6J4D0E6"/>
<dbReference type="InterPro" id="IPR024046">
    <property type="entry name" value="Flagellar_assmbl_FliW_dom_sf"/>
</dbReference>
<keyword evidence="4 5" id="KW-0143">Chaperone</keyword>
<dbReference type="GO" id="GO:0044780">
    <property type="term" value="P:bacterial-type flagellum assembly"/>
    <property type="evidence" value="ECO:0007669"/>
    <property type="project" value="UniProtKB-UniRule"/>
</dbReference>
<keyword evidence="7" id="KW-0969">Cilium</keyword>
<dbReference type="InterPro" id="IPR003775">
    <property type="entry name" value="Flagellar_assembly_factor_FliW"/>
</dbReference>
<evidence type="ECO:0000256" key="3">
    <source>
        <dbReference type="ARBA" id="ARBA00022845"/>
    </source>
</evidence>
<comment type="subunit">
    <text evidence="5">Interacts with translational regulator CsrA and flagellin(s).</text>
</comment>
<evidence type="ECO:0000313" key="6">
    <source>
        <dbReference type="EMBL" id="BCD45546.1"/>
    </source>
</evidence>
<dbReference type="EMBL" id="AP019774">
    <property type="protein sequence ID" value="BCD70260.1"/>
    <property type="molecule type" value="Genomic_DNA"/>
</dbReference>
<dbReference type="NCBIfam" id="NF009790">
    <property type="entry name" value="PRK13282.1"/>
    <property type="match status" value="1"/>
</dbReference>
<reference evidence="7 8" key="1">
    <citation type="submission" date="2019-06" db="EMBL/GenBank/DDBJ databases">
        <title>Complete genome sequence of Helicobacter suis SNTW101c.</title>
        <authorList>
            <person name="Rimbara E."/>
            <person name="Suzuki M."/>
            <person name="Matsui H."/>
            <person name="Nakamura M."/>
            <person name="Mori S."/>
            <person name="Shibayama K."/>
        </authorList>
    </citation>
    <scope>NUCLEOTIDE SEQUENCE [LARGE SCALE GENOMIC DNA]</scope>
    <source>
        <strain evidence="7 8">SNTW101c</strain>
    </source>
</reference>
<evidence type="ECO:0000313" key="9">
    <source>
        <dbReference type="Proteomes" id="UP000509742"/>
    </source>
</evidence>
<evidence type="ECO:0000313" key="8">
    <source>
        <dbReference type="Proteomes" id="UP000317935"/>
    </source>
</evidence>
<organism evidence="7 8">
    <name type="scientific">Helicobacter suis</name>
    <dbReference type="NCBI Taxonomy" id="104628"/>
    <lineage>
        <taxon>Bacteria</taxon>
        <taxon>Pseudomonadati</taxon>
        <taxon>Campylobacterota</taxon>
        <taxon>Epsilonproteobacteria</taxon>
        <taxon>Campylobacterales</taxon>
        <taxon>Helicobacteraceae</taxon>
        <taxon>Helicobacter</taxon>
    </lineage>
</organism>
<dbReference type="Pfam" id="PF02623">
    <property type="entry name" value="FliW"/>
    <property type="match status" value="1"/>
</dbReference>
<protein>
    <recommendedName>
        <fullName evidence="5">Flagellar assembly factor FliW</fullName>
    </recommendedName>
</protein>
<dbReference type="PANTHER" id="PTHR39190:SF1">
    <property type="entry name" value="FLAGELLAR ASSEMBLY FACTOR FLIW"/>
    <property type="match status" value="1"/>
</dbReference>
<keyword evidence="9" id="KW-1185">Reference proteome</keyword>
<dbReference type="HAMAP" id="MF_01185">
    <property type="entry name" value="FliW"/>
    <property type="match status" value="1"/>
</dbReference>
<dbReference type="Proteomes" id="UP000317935">
    <property type="component" value="Chromosome"/>
</dbReference>
<dbReference type="SUPFAM" id="SSF141457">
    <property type="entry name" value="BH3618-like"/>
    <property type="match status" value="1"/>
</dbReference>
<keyword evidence="2 5" id="KW-1005">Bacterial flagellum biogenesis</keyword>
<evidence type="ECO:0000256" key="5">
    <source>
        <dbReference type="HAMAP-Rule" id="MF_01185"/>
    </source>
</evidence>